<reference evidence="2" key="1">
    <citation type="journal article" date="2011" name="BMC Genomics">
        <title>Shotgun sequencing of Yersinia enterocolitica strain W22703 (biotype 2, serotype O:9): genomic evidence for oscillation between invertebrates and mammals.</title>
        <authorList>
            <person name="Fuchs T.M."/>
            <person name="Brandt K."/>
            <person name="Starke M."/>
            <person name="Rattei T."/>
        </authorList>
    </citation>
    <scope>NUCLEOTIDE SEQUENCE</scope>
</reference>
<organism evidence="2">
    <name type="scientific">Yersinia enterocolitica W22703</name>
    <dbReference type="NCBI Taxonomy" id="913028"/>
    <lineage>
        <taxon>Bacteria</taxon>
        <taxon>Pseudomonadati</taxon>
        <taxon>Pseudomonadota</taxon>
        <taxon>Gammaproteobacteria</taxon>
        <taxon>Enterobacterales</taxon>
        <taxon>Yersiniaceae</taxon>
        <taxon>Yersinia</taxon>
    </lineage>
</organism>
<evidence type="ECO:0000313" key="2">
    <source>
        <dbReference type="EMBL" id="CBX70411.1"/>
    </source>
</evidence>
<dbReference type="EMBL" id="FR718526">
    <property type="protein sequence ID" value="CBX70411.1"/>
    <property type="molecule type" value="Genomic_DNA"/>
</dbReference>
<dbReference type="SUPFAM" id="SSF64288">
    <property type="entry name" value="Chorismate lyase-like"/>
    <property type="match status" value="1"/>
</dbReference>
<evidence type="ECO:0000259" key="1">
    <source>
        <dbReference type="Pfam" id="PF07702"/>
    </source>
</evidence>
<accession>F4MX53</accession>
<name>F4MX53_YEREN</name>
<dbReference type="GO" id="GO:0003677">
    <property type="term" value="F:DNA binding"/>
    <property type="evidence" value="ECO:0007669"/>
    <property type="project" value="InterPro"/>
</dbReference>
<protein>
    <recommendedName>
        <fullName evidence="1">UbiC transcription regulator-associated domain-containing protein</fullName>
    </recommendedName>
</protein>
<gene>
    <name evidence="2" type="ORF">YEW_FB21800</name>
</gene>
<dbReference type="GO" id="GO:0006355">
    <property type="term" value="P:regulation of DNA-templated transcription"/>
    <property type="evidence" value="ECO:0007669"/>
    <property type="project" value="InterPro"/>
</dbReference>
<dbReference type="InterPro" id="IPR028978">
    <property type="entry name" value="Chorismate_lyase_/UTRA_dom_sf"/>
</dbReference>
<dbReference type="AlphaFoldDB" id="F4MX53"/>
<dbReference type="InterPro" id="IPR011663">
    <property type="entry name" value="UTRA"/>
</dbReference>
<dbReference type="Pfam" id="PF07702">
    <property type="entry name" value="UTRA"/>
    <property type="match status" value="1"/>
</dbReference>
<sequence length="50" mass="5844">MLQLEEHEPCLLIRRRTWYGKAIVTAAQLLYPSSRYQLYGRFTPQGTVTS</sequence>
<proteinExistence type="predicted"/>
<feature type="domain" description="UbiC transcription regulator-associated" evidence="1">
    <location>
        <begin position="2"/>
        <end position="37"/>
    </location>
</feature>